<accession>A0A0E9PUQ8</accession>
<protein>
    <submittedName>
        <fullName evidence="2">Uncharacterized protein</fullName>
    </submittedName>
</protein>
<sequence length="52" mass="5521">MEASPCSNAPASSTKPSQKSGDCYSSKGWTNSILMPTILNTMLDARCPHTFG</sequence>
<evidence type="ECO:0000313" key="2">
    <source>
        <dbReference type="EMBL" id="JAH07810.1"/>
    </source>
</evidence>
<dbReference type="EMBL" id="GBXM01092371">
    <property type="protein sequence ID" value="JAH16206.1"/>
    <property type="molecule type" value="Transcribed_RNA"/>
</dbReference>
<feature type="region of interest" description="Disordered" evidence="1">
    <location>
        <begin position="1"/>
        <end position="25"/>
    </location>
</feature>
<proteinExistence type="predicted"/>
<organism evidence="2">
    <name type="scientific">Anguilla anguilla</name>
    <name type="common">European freshwater eel</name>
    <name type="synonym">Muraena anguilla</name>
    <dbReference type="NCBI Taxonomy" id="7936"/>
    <lineage>
        <taxon>Eukaryota</taxon>
        <taxon>Metazoa</taxon>
        <taxon>Chordata</taxon>
        <taxon>Craniata</taxon>
        <taxon>Vertebrata</taxon>
        <taxon>Euteleostomi</taxon>
        <taxon>Actinopterygii</taxon>
        <taxon>Neopterygii</taxon>
        <taxon>Teleostei</taxon>
        <taxon>Anguilliformes</taxon>
        <taxon>Anguillidae</taxon>
        <taxon>Anguilla</taxon>
    </lineage>
</organism>
<reference evidence="2" key="1">
    <citation type="submission" date="2014-11" db="EMBL/GenBank/DDBJ databases">
        <authorList>
            <person name="Amaro Gonzalez C."/>
        </authorList>
    </citation>
    <scope>NUCLEOTIDE SEQUENCE</scope>
</reference>
<name>A0A0E9PUQ8_ANGAN</name>
<evidence type="ECO:0000256" key="1">
    <source>
        <dbReference type="SAM" id="MobiDB-lite"/>
    </source>
</evidence>
<dbReference type="AlphaFoldDB" id="A0A0E9PUQ8"/>
<dbReference type="EMBL" id="GBXM01100767">
    <property type="protein sequence ID" value="JAH07810.1"/>
    <property type="molecule type" value="Transcribed_RNA"/>
</dbReference>
<reference evidence="2" key="2">
    <citation type="journal article" date="2015" name="Fish Shellfish Immunol.">
        <title>Early steps in the European eel (Anguilla anguilla)-Vibrio vulnificus interaction in the gills: Role of the RtxA13 toxin.</title>
        <authorList>
            <person name="Callol A."/>
            <person name="Pajuelo D."/>
            <person name="Ebbesson L."/>
            <person name="Teles M."/>
            <person name="MacKenzie S."/>
            <person name="Amaro C."/>
        </authorList>
    </citation>
    <scope>NUCLEOTIDE SEQUENCE</scope>
</reference>
<feature type="compositionally biased region" description="Polar residues" evidence="1">
    <location>
        <begin position="1"/>
        <end position="20"/>
    </location>
</feature>